<dbReference type="InterPro" id="IPR013766">
    <property type="entry name" value="Thioredoxin_domain"/>
</dbReference>
<reference evidence="3" key="1">
    <citation type="journal article" date="2006" name="PLoS Biol.">
        <title>Macronuclear genome sequence of the ciliate Tetrahymena thermophila, a model eukaryote.</title>
        <authorList>
            <person name="Eisen J.A."/>
            <person name="Coyne R.S."/>
            <person name="Wu M."/>
            <person name="Wu D."/>
            <person name="Thiagarajan M."/>
            <person name="Wortman J.R."/>
            <person name="Badger J.H."/>
            <person name="Ren Q."/>
            <person name="Amedeo P."/>
            <person name="Jones K.M."/>
            <person name="Tallon L.J."/>
            <person name="Delcher A.L."/>
            <person name="Salzberg S.L."/>
            <person name="Silva J.C."/>
            <person name="Haas B.J."/>
            <person name="Majoros W.H."/>
            <person name="Farzad M."/>
            <person name="Carlton J.M."/>
            <person name="Smith R.K. Jr."/>
            <person name="Garg J."/>
            <person name="Pearlman R.E."/>
            <person name="Karrer K.M."/>
            <person name="Sun L."/>
            <person name="Manning G."/>
            <person name="Elde N.C."/>
            <person name="Turkewitz A.P."/>
            <person name="Asai D.J."/>
            <person name="Wilkes D.E."/>
            <person name="Wang Y."/>
            <person name="Cai H."/>
            <person name="Collins K."/>
            <person name="Stewart B.A."/>
            <person name="Lee S.R."/>
            <person name="Wilamowska K."/>
            <person name="Weinberg Z."/>
            <person name="Ruzzo W.L."/>
            <person name="Wloga D."/>
            <person name="Gaertig J."/>
            <person name="Frankel J."/>
            <person name="Tsao C.-C."/>
            <person name="Gorovsky M.A."/>
            <person name="Keeling P.J."/>
            <person name="Waller R.F."/>
            <person name="Patron N.J."/>
            <person name="Cherry J.M."/>
            <person name="Stover N.A."/>
            <person name="Krieger C.J."/>
            <person name="del Toro C."/>
            <person name="Ryder H.F."/>
            <person name="Williamson S.C."/>
            <person name="Barbeau R.A."/>
            <person name="Hamilton E.P."/>
            <person name="Orias E."/>
        </authorList>
    </citation>
    <scope>NUCLEOTIDE SEQUENCE [LARGE SCALE GENOMIC DNA]</scope>
    <source>
        <strain evidence="3">SB210</strain>
    </source>
</reference>
<dbReference type="OMA" id="EICEKHV"/>
<dbReference type="GO" id="GO:0015035">
    <property type="term" value="F:protein-disulfide reductase activity"/>
    <property type="evidence" value="ECO:0007669"/>
    <property type="project" value="TreeGrafter"/>
</dbReference>
<dbReference type="GO" id="GO:0005737">
    <property type="term" value="C:cytoplasm"/>
    <property type="evidence" value="ECO:0007669"/>
    <property type="project" value="TreeGrafter"/>
</dbReference>
<evidence type="ECO:0000313" key="2">
    <source>
        <dbReference type="EMBL" id="EAS03989.1"/>
    </source>
</evidence>
<name>I7LX92_TETTS</name>
<gene>
    <name evidence="2" type="ORF">TTHERM_00459260</name>
</gene>
<keyword evidence="3" id="KW-1185">Reference proteome</keyword>
<dbReference type="SUPFAM" id="SSF52833">
    <property type="entry name" value="Thioredoxin-like"/>
    <property type="match status" value="1"/>
</dbReference>
<dbReference type="Pfam" id="PF00085">
    <property type="entry name" value="Thioredoxin"/>
    <property type="match status" value="1"/>
</dbReference>
<accession>I7LX92</accession>
<dbReference type="InterPro" id="IPR036249">
    <property type="entry name" value="Thioredoxin-like_sf"/>
</dbReference>
<sequence>MKFVEIQNTQQFDSLISSYQHPILVYFTATWCRPCFELQRMIEEKLQVSFGWIVAKINVDIEENEDIIARHEISSIPSVFLYQNGDIVEDKDAFFQGCNAEALTRMIELANNNSPKPLYQASL</sequence>
<dbReference type="AlphaFoldDB" id="I7LX92"/>
<dbReference type="GeneID" id="7828371"/>
<evidence type="ECO:0000259" key="1">
    <source>
        <dbReference type="Pfam" id="PF00085"/>
    </source>
</evidence>
<dbReference type="HOGENOM" id="CLU_090389_11_2_1"/>
<dbReference type="EMBL" id="GG662464">
    <property type="protein sequence ID" value="EAS03989.1"/>
    <property type="molecule type" value="Genomic_DNA"/>
</dbReference>
<feature type="domain" description="Thioredoxin" evidence="1">
    <location>
        <begin position="5"/>
        <end position="92"/>
    </location>
</feature>
<dbReference type="OrthoDB" id="10263751at2759"/>
<dbReference type="STRING" id="312017.I7LX92"/>
<dbReference type="InParanoid" id="I7LX92"/>
<dbReference type="Gene3D" id="3.40.30.10">
    <property type="entry name" value="Glutaredoxin"/>
    <property type="match status" value="1"/>
</dbReference>
<dbReference type="KEGG" id="tet:TTHERM_00459260"/>
<dbReference type="Proteomes" id="UP000009168">
    <property type="component" value="Unassembled WGS sequence"/>
</dbReference>
<dbReference type="CDD" id="cd02947">
    <property type="entry name" value="TRX_family"/>
    <property type="match status" value="1"/>
</dbReference>
<dbReference type="PANTHER" id="PTHR45663:SF11">
    <property type="entry name" value="GEO12009P1"/>
    <property type="match status" value="1"/>
</dbReference>
<evidence type="ECO:0000313" key="3">
    <source>
        <dbReference type="Proteomes" id="UP000009168"/>
    </source>
</evidence>
<organism evidence="2 3">
    <name type="scientific">Tetrahymena thermophila (strain SB210)</name>
    <dbReference type="NCBI Taxonomy" id="312017"/>
    <lineage>
        <taxon>Eukaryota</taxon>
        <taxon>Sar</taxon>
        <taxon>Alveolata</taxon>
        <taxon>Ciliophora</taxon>
        <taxon>Intramacronucleata</taxon>
        <taxon>Oligohymenophorea</taxon>
        <taxon>Hymenostomatida</taxon>
        <taxon>Tetrahymenina</taxon>
        <taxon>Tetrahymenidae</taxon>
        <taxon>Tetrahymena</taxon>
    </lineage>
</organism>
<dbReference type="PANTHER" id="PTHR45663">
    <property type="entry name" value="GEO12009P1"/>
    <property type="match status" value="1"/>
</dbReference>
<proteinExistence type="predicted"/>
<dbReference type="eggNOG" id="ENOG502T1K7">
    <property type="taxonomic scope" value="Eukaryota"/>
</dbReference>
<dbReference type="RefSeq" id="XP_001024234.1">
    <property type="nucleotide sequence ID" value="XM_001024234.3"/>
</dbReference>
<protein>
    <submittedName>
        <fullName evidence="2">Thioredoxin</fullName>
    </submittedName>
</protein>